<dbReference type="InterPro" id="IPR025164">
    <property type="entry name" value="Toastrack_DUF4097"/>
</dbReference>
<reference evidence="3" key="2">
    <citation type="submission" date="2020-02" db="EMBL/GenBank/DDBJ databases">
        <authorList>
            <person name="Littmann E."/>
            <person name="Sorbara M."/>
        </authorList>
    </citation>
    <scope>NUCLEOTIDE SEQUENCE</scope>
    <source>
        <strain evidence="3">MSK.17.11</strain>
        <strain evidence="2">MSK.17.38</strain>
    </source>
</reference>
<dbReference type="AlphaFoldDB" id="A0A850HJE0"/>
<dbReference type="EMBL" id="JAAIUO010000004">
    <property type="protein sequence ID" value="NSK14667.1"/>
    <property type="molecule type" value="Genomic_DNA"/>
</dbReference>
<sequence>MKKRWRNFWIVCGVTAGIGVACCVVALAMGVSAASLRYRFPNGIGIWNDDGHGIRLFQDDWLDDLDEIGDGDDEDHHWQGGRDVLAADGEEIYEGVQELEIDIYGAEVHIQPSKENHVRVETHDVPQELGLFCSREGSELMISSQKKSAKLKNLGHLGEITFYVPYDRLLNEISVSIGVGALYIEDIHSNSLSVDIGAGEADVNGFEVNEVEMDCGTGTLAASGTARQEVSLSCGTGEINYTASDQKESYDYEIECGAGTVLLGEEHYSGVGLEQEILNHTGRKFGIECGMGTVTVQFEAQE</sequence>
<dbReference type="Pfam" id="PF13349">
    <property type="entry name" value="DUF4097"/>
    <property type="match status" value="1"/>
</dbReference>
<name>A0A850HJE0_9FIRM</name>
<gene>
    <name evidence="3" type="ORF">G5A66_07230</name>
    <name evidence="2" type="ORF">G5A75_07250</name>
</gene>
<feature type="domain" description="DUF4097" evidence="1">
    <location>
        <begin position="96"/>
        <end position="243"/>
    </location>
</feature>
<comment type="caution">
    <text evidence="3">The sequence shown here is derived from an EMBL/GenBank/DDBJ whole genome shotgun (WGS) entry which is preliminary data.</text>
</comment>
<dbReference type="Proteomes" id="UP000701680">
    <property type="component" value="Unassembled WGS sequence"/>
</dbReference>
<accession>A0A850HJE0</accession>
<organism evidence="3 4">
    <name type="scientific">Dorea phocaeensis</name>
    <dbReference type="NCBI Taxonomy" id="2040291"/>
    <lineage>
        <taxon>Bacteria</taxon>
        <taxon>Bacillati</taxon>
        <taxon>Bacillota</taxon>
        <taxon>Clostridia</taxon>
        <taxon>Lachnospirales</taxon>
        <taxon>Lachnospiraceae</taxon>
        <taxon>Dorea</taxon>
    </lineage>
</organism>
<dbReference type="EMBL" id="JAAITX010000004">
    <property type="protein sequence ID" value="NVH58441.1"/>
    <property type="molecule type" value="Genomic_DNA"/>
</dbReference>
<evidence type="ECO:0000313" key="4">
    <source>
        <dbReference type="Proteomes" id="UP000528555"/>
    </source>
</evidence>
<evidence type="ECO:0000313" key="3">
    <source>
        <dbReference type="EMBL" id="NVH58441.1"/>
    </source>
</evidence>
<dbReference type="Gene3D" id="2.160.20.120">
    <property type="match status" value="1"/>
</dbReference>
<dbReference type="RefSeq" id="WP_173814687.1">
    <property type="nucleotide sequence ID" value="NZ_JAAITX010000004.1"/>
</dbReference>
<dbReference type="PROSITE" id="PS51257">
    <property type="entry name" value="PROKAR_LIPOPROTEIN"/>
    <property type="match status" value="1"/>
</dbReference>
<protein>
    <submittedName>
        <fullName evidence="3">DUF4097 domain-containing protein</fullName>
    </submittedName>
</protein>
<proteinExistence type="predicted"/>
<dbReference type="Proteomes" id="UP000528555">
    <property type="component" value="Unassembled WGS sequence"/>
</dbReference>
<evidence type="ECO:0000313" key="5">
    <source>
        <dbReference type="Proteomes" id="UP000701680"/>
    </source>
</evidence>
<evidence type="ECO:0000313" key="2">
    <source>
        <dbReference type="EMBL" id="NSK14667.1"/>
    </source>
</evidence>
<keyword evidence="4" id="KW-1185">Reference proteome</keyword>
<reference evidence="4 5" key="1">
    <citation type="journal article" date="2020" name="Cell Host Microbe">
        <title>Functional and Genomic Variation between Human-Derived Isolates of Lachnospiraceae Reveals Inter- and Intra-Species Diversity.</title>
        <authorList>
            <person name="Sorbara M.T."/>
            <person name="Littmann E.R."/>
            <person name="Fontana E."/>
            <person name="Moody T.U."/>
            <person name="Kohout C.E."/>
            <person name="Gjonbalaj M."/>
            <person name="Eaton V."/>
            <person name="Seok R."/>
            <person name="Leiner I.M."/>
            <person name="Pamer E.G."/>
        </authorList>
    </citation>
    <scope>NUCLEOTIDE SEQUENCE [LARGE SCALE GENOMIC DNA]</scope>
    <source>
        <strain evidence="3 4">MSK.17.11</strain>
        <strain evidence="2 5">MSK.17.38</strain>
    </source>
</reference>
<evidence type="ECO:0000259" key="1">
    <source>
        <dbReference type="Pfam" id="PF13349"/>
    </source>
</evidence>